<dbReference type="RefSeq" id="WP_003093110.1">
    <property type="nucleotide sequence ID" value="NZ_AP014622.1"/>
</dbReference>
<dbReference type="FunFam" id="3.40.50.720:FF:000084">
    <property type="entry name" value="Short-chain dehydrogenase reductase"/>
    <property type="match status" value="1"/>
</dbReference>
<dbReference type="Pfam" id="PF00106">
    <property type="entry name" value="adh_short"/>
    <property type="match status" value="1"/>
</dbReference>
<keyword evidence="2" id="KW-0560">Oxidoreductase</keyword>
<dbReference type="PRINTS" id="PR00081">
    <property type="entry name" value="GDHRDH"/>
</dbReference>
<reference evidence="5 7" key="1">
    <citation type="submission" date="2018-07" db="EMBL/GenBank/DDBJ databases">
        <title>Mechanisms of high-level aminoglycoside resistance among Gram-negative pathogens in Brazil.</title>
        <authorList>
            <person name="Ballaben A.S."/>
            <person name="Darini A.L.C."/>
            <person name="Doi Y."/>
        </authorList>
    </citation>
    <scope>NUCLEOTIDE SEQUENCE [LARGE SCALE GENOMIC DNA]</scope>
    <source>
        <strain evidence="5 7">B2-305</strain>
    </source>
</reference>
<dbReference type="EMBL" id="QORE01000355">
    <property type="protein sequence ID" value="RCI74510.1"/>
    <property type="molecule type" value="Genomic_DNA"/>
</dbReference>
<evidence type="ECO:0000256" key="1">
    <source>
        <dbReference type="ARBA" id="ARBA00006484"/>
    </source>
</evidence>
<dbReference type="GO" id="GO:0016491">
    <property type="term" value="F:oxidoreductase activity"/>
    <property type="evidence" value="ECO:0007669"/>
    <property type="project" value="UniProtKB-KW"/>
</dbReference>
<reference evidence="6" key="2">
    <citation type="submission" date="2023-06" db="EMBL/GenBank/DDBJ databases">
        <authorList>
            <consortium name="Clinical and Environmental Microbiology Branch: Whole genome sequencing antimicrobial resistance pathogens in the healthcare setting"/>
        </authorList>
    </citation>
    <scope>NUCLEOTIDE SEQUENCE</scope>
    <source>
        <strain evidence="6">2021CK-01020</strain>
    </source>
</reference>
<dbReference type="PRINTS" id="PR00080">
    <property type="entry name" value="SDRFAMILY"/>
</dbReference>
<gene>
    <name evidence="5" type="ORF">DT376_12605</name>
    <name evidence="6" type="ORF">L4V69_08545</name>
</gene>
<evidence type="ECO:0000313" key="5">
    <source>
        <dbReference type="EMBL" id="RCI74510.1"/>
    </source>
</evidence>
<dbReference type="SMART" id="SM00822">
    <property type="entry name" value="PKS_KR"/>
    <property type="match status" value="1"/>
</dbReference>
<dbReference type="KEGG" id="paeb:NCGM1900_1008"/>
<dbReference type="PANTHER" id="PTHR44196:SF1">
    <property type="entry name" value="DEHYDROGENASE_REDUCTASE SDR FAMILY MEMBER 7B"/>
    <property type="match status" value="1"/>
</dbReference>
<dbReference type="InterPro" id="IPR002347">
    <property type="entry name" value="SDR_fam"/>
</dbReference>
<sequence length="278" mass="29899">MPRKVFSSQAYRHKVVLVSGGCSGIGRALALRFARAGARLAILDLDQAALDSLVQHLRDHLGGEALGLRCDVADADAVERAVALAVERFGGIDVLVNNAGITHRGTFAETGLGVFRKVMAVNFFGAVHCTRAALPSLLERRGQIVVLSSLTGFAPLLYRSAYNASKHALHGLFDTLRMELEGTGVSVTLACPGFTATDLRKNALVGDGSVTRQPVQVLGSQVASPVEVAEAIFQGAARRRRLLVLSNVNWRARLLARFFPRLFEKLLVPRLSGLKPQP</sequence>
<dbReference type="PROSITE" id="PS00061">
    <property type="entry name" value="ADH_SHORT"/>
    <property type="match status" value="1"/>
</dbReference>
<evidence type="ECO:0000313" key="6">
    <source>
        <dbReference type="EMBL" id="WOS79176.1"/>
    </source>
</evidence>
<dbReference type="Gene3D" id="3.40.50.720">
    <property type="entry name" value="NAD(P)-binding Rossmann-like Domain"/>
    <property type="match status" value="1"/>
</dbReference>
<comment type="similarity">
    <text evidence="1 3">Belongs to the short-chain dehydrogenases/reductases (SDR) family.</text>
</comment>
<evidence type="ECO:0000256" key="3">
    <source>
        <dbReference type="RuleBase" id="RU000363"/>
    </source>
</evidence>
<dbReference type="AlphaFoldDB" id="A0A077SYZ1"/>
<dbReference type="SUPFAM" id="SSF51735">
    <property type="entry name" value="NAD(P)-binding Rossmann-fold domains"/>
    <property type="match status" value="1"/>
</dbReference>
<dbReference type="Proteomes" id="UP001297540">
    <property type="component" value="Chromosome"/>
</dbReference>
<dbReference type="Proteomes" id="UP000253594">
    <property type="component" value="Unassembled WGS sequence"/>
</dbReference>
<dbReference type="InterPro" id="IPR036291">
    <property type="entry name" value="NAD(P)-bd_dom_sf"/>
</dbReference>
<feature type="domain" description="Ketoreductase" evidence="4">
    <location>
        <begin position="14"/>
        <end position="193"/>
    </location>
</feature>
<organism evidence="5 7">
    <name type="scientific">Pseudomonas aeruginosa</name>
    <dbReference type="NCBI Taxonomy" id="287"/>
    <lineage>
        <taxon>Bacteria</taxon>
        <taxon>Pseudomonadati</taxon>
        <taxon>Pseudomonadota</taxon>
        <taxon>Gammaproteobacteria</taxon>
        <taxon>Pseudomonadales</taxon>
        <taxon>Pseudomonadaceae</taxon>
        <taxon>Pseudomonas</taxon>
    </lineage>
</organism>
<dbReference type="GO" id="GO:0016020">
    <property type="term" value="C:membrane"/>
    <property type="evidence" value="ECO:0007669"/>
    <property type="project" value="TreeGrafter"/>
</dbReference>
<dbReference type="NCBIfam" id="NF004825">
    <property type="entry name" value="PRK06181.1"/>
    <property type="match status" value="1"/>
</dbReference>
<evidence type="ECO:0000259" key="4">
    <source>
        <dbReference type="SMART" id="SM00822"/>
    </source>
</evidence>
<dbReference type="EMBL" id="CP136986">
    <property type="protein sequence ID" value="WOS79176.1"/>
    <property type="molecule type" value="Genomic_DNA"/>
</dbReference>
<name>A0A077SYZ1_PSEAI</name>
<proteinExistence type="inferred from homology"/>
<dbReference type="InterPro" id="IPR020904">
    <property type="entry name" value="Sc_DH/Rdtase_CS"/>
</dbReference>
<dbReference type="PANTHER" id="PTHR44196">
    <property type="entry name" value="DEHYDROGENASE/REDUCTASE SDR FAMILY MEMBER 7B"/>
    <property type="match status" value="1"/>
</dbReference>
<evidence type="ECO:0000256" key="2">
    <source>
        <dbReference type="ARBA" id="ARBA00023002"/>
    </source>
</evidence>
<accession>A0A077SYZ1</accession>
<reference evidence="6" key="3">
    <citation type="submission" date="2023-10" db="EMBL/GenBank/DDBJ databases">
        <title>Pathogen: clinical or host-associated sample.</title>
        <authorList>
            <person name="Hergert J."/>
            <person name="Casey R."/>
            <person name="Wagner J."/>
            <person name="Young E.L."/>
            <person name="Oakeson K.F."/>
        </authorList>
    </citation>
    <scope>NUCLEOTIDE SEQUENCE</scope>
    <source>
        <strain evidence="6">2021CK-01020</strain>
    </source>
</reference>
<protein>
    <submittedName>
        <fullName evidence="6">SDR family oxidoreductase</fullName>
    </submittedName>
    <submittedName>
        <fullName evidence="5">Short chain dehydrogenase</fullName>
    </submittedName>
</protein>
<evidence type="ECO:0000313" key="7">
    <source>
        <dbReference type="Proteomes" id="UP000253594"/>
    </source>
</evidence>
<dbReference type="InterPro" id="IPR057326">
    <property type="entry name" value="KR_dom"/>
</dbReference>